<proteinExistence type="predicted"/>
<feature type="domain" description="RRM" evidence="8">
    <location>
        <begin position="52"/>
        <end position="130"/>
    </location>
</feature>
<evidence type="ECO:0000256" key="6">
    <source>
        <dbReference type="PROSITE-ProRule" id="PRU00176"/>
    </source>
</evidence>
<evidence type="ECO:0000313" key="10">
    <source>
        <dbReference type="Proteomes" id="UP000252139"/>
    </source>
</evidence>
<sequence>MNRSPDRMNIDDDVKIKGRGNQEEGGILKRLGGRASEMMDVVSEPVRSVEGWIIIVRGLHEETDEDSLVDKFREYGDVKTVHLNLDRRTGYVKGYAFIEYESRREAEAAVEQANGSRYLGETIKVDYAFVKGPSHDDRSRRDRRRDRSLSPNRR</sequence>
<dbReference type="AlphaFoldDB" id="A0A367KC80"/>
<evidence type="ECO:0000259" key="8">
    <source>
        <dbReference type="PROSITE" id="PS50102"/>
    </source>
</evidence>
<keyword evidence="4 6" id="KW-0694">RNA-binding</keyword>
<accession>A0A367KC80</accession>
<dbReference type="STRING" id="86630.A0A367KC80"/>
<dbReference type="PANTHER" id="PTHR45894">
    <property type="entry name" value="RNA-BINDING PROTEIN 8A"/>
    <property type="match status" value="1"/>
</dbReference>
<dbReference type="GO" id="GO:0006396">
    <property type="term" value="P:RNA processing"/>
    <property type="evidence" value="ECO:0007669"/>
    <property type="project" value="InterPro"/>
</dbReference>
<protein>
    <submittedName>
        <fullName evidence="9">RNA-binding protein 8A</fullName>
    </submittedName>
</protein>
<dbReference type="PROSITE" id="PS50102">
    <property type="entry name" value="RRM"/>
    <property type="match status" value="1"/>
</dbReference>
<keyword evidence="3" id="KW-0963">Cytoplasm</keyword>
<gene>
    <name evidence="9" type="primary">RBM8A</name>
    <name evidence="9" type="ORF">CU097_005724</name>
</gene>
<dbReference type="OrthoDB" id="15688at2759"/>
<evidence type="ECO:0000256" key="1">
    <source>
        <dbReference type="ARBA" id="ARBA00004123"/>
    </source>
</evidence>
<dbReference type="SUPFAM" id="SSF54928">
    <property type="entry name" value="RNA-binding domain, RBD"/>
    <property type="match status" value="1"/>
</dbReference>
<dbReference type="InterPro" id="IPR000504">
    <property type="entry name" value="RRM_dom"/>
</dbReference>
<dbReference type="CDD" id="cd12324">
    <property type="entry name" value="RRM_RBM8"/>
    <property type="match status" value="1"/>
</dbReference>
<evidence type="ECO:0000256" key="7">
    <source>
        <dbReference type="SAM" id="MobiDB-lite"/>
    </source>
</evidence>
<dbReference type="GO" id="GO:0005737">
    <property type="term" value="C:cytoplasm"/>
    <property type="evidence" value="ECO:0007669"/>
    <property type="project" value="UniProtKB-SubCell"/>
</dbReference>
<keyword evidence="10" id="KW-1185">Reference proteome</keyword>
<comment type="subcellular location">
    <subcellularLocation>
        <location evidence="2">Cytoplasm</location>
    </subcellularLocation>
    <subcellularLocation>
        <location evidence="1">Nucleus</location>
    </subcellularLocation>
</comment>
<reference evidence="9 10" key="1">
    <citation type="journal article" date="2018" name="G3 (Bethesda)">
        <title>Phylogenetic and Phylogenomic Definition of Rhizopus Species.</title>
        <authorList>
            <person name="Gryganskyi A.P."/>
            <person name="Golan J."/>
            <person name="Dolatabadi S."/>
            <person name="Mondo S."/>
            <person name="Robb S."/>
            <person name="Idnurm A."/>
            <person name="Muszewska A."/>
            <person name="Steczkiewicz K."/>
            <person name="Masonjones S."/>
            <person name="Liao H.L."/>
            <person name="Gajdeczka M.T."/>
            <person name="Anike F."/>
            <person name="Vuek A."/>
            <person name="Anishchenko I.M."/>
            <person name="Voigt K."/>
            <person name="de Hoog G.S."/>
            <person name="Smith M.E."/>
            <person name="Heitman J."/>
            <person name="Vilgalys R."/>
            <person name="Stajich J.E."/>
        </authorList>
    </citation>
    <scope>NUCLEOTIDE SEQUENCE [LARGE SCALE GENOMIC DNA]</scope>
    <source>
        <strain evidence="9 10">CBS 357.93</strain>
    </source>
</reference>
<feature type="region of interest" description="Disordered" evidence="7">
    <location>
        <begin position="132"/>
        <end position="154"/>
    </location>
</feature>
<dbReference type="SMART" id="SM00360">
    <property type="entry name" value="RRM"/>
    <property type="match status" value="1"/>
</dbReference>
<evidence type="ECO:0000256" key="5">
    <source>
        <dbReference type="ARBA" id="ARBA00023242"/>
    </source>
</evidence>
<dbReference type="Gene3D" id="3.30.70.330">
    <property type="match status" value="1"/>
</dbReference>
<dbReference type="EMBL" id="PJQL01000102">
    <property type="protein sequence ID" value="RCH99750.1"/>
    <property type="molecule type" value="Genomic_DNA"/>
</dbReference>
<dbReference type="InterPro" id="IPR012677">
    <property type="entry name" value="Nucleotide-bd_a/b_plait_sf"/>
</dbReference>
<dbReference type="InterPro" id="IPR035979">
    <property type="entry name" value="RBD_domain_sf"/>
</dbReference>
<comment type="caution">
    <text evidence="9">The sequence shown here is derived from an EMBL/GenBank/DDBJ whole genome shotgun (WGS) entry which is preliminary data.</text>
</comment>
<dbReference type="InterPro" id="IPR008111">
    <property type="entry name" value="RNA-bd_8"/>
</dbReference>
<evidence type="ECO:0000256" key="2">
    <source>
        <dbReference type="ARBA" id="ARBA00004496"/>
    </source>
</evidence>
<dbReference type="PRINTS" id="PR01738">
    <property type="entry name" value="RNABINDINGM8"/>
</dbReference>
<dbReference type="GO" id="GO:0005634">
    <property type="term" value="C:nucleus"/>
    <property type="evidence" value="ECO:0007669"/>
    <property type="project" value="UniProtKB-SubCell"/>
</dbReference>
<dbReference type="Proteomes" id="UP000252139">
    <property type="component" value="Unassembled WGS sequence"/>
</dbReference>
<evidence type="ECO:0000313" key="9">
    <source>
        <dbReference type="EMBL" id="RCH99750.1"/>
    </source>
</evidence>
<dbReference type="Pfam" id="PF00076">
    <property type="entry name" value="RRM_1"/>
    <property type="match status" value="1"/>
</dbReference>
<evidence type="ECO:0000256" key="4">
    <source>
        <dbReference type="ARBA" id="ARBA00022884"/>
    </source>
</evidence>
<keyword evidence="5" id="KW-0539">Nucleus</keyword>
<name>A0A367KC80_RHIAZ</name>
<feature type="compositionally biased region" description="Basic and acidic residues" evidence="7">
    <location>
        <begin position="133"/>
        <end position="148"/>
    </location>
</feature>
<dbReference type="InterPro" id="IPR033744">
    <property type="entry name" value="RRM_RBM8"/>
</dbReference>
<dbReference type="GO" id="GO:0003729">
    <property type="term" value="F:mRNA binding"/>
    <property type="evidence" value="ECO:0007669"/>
    <property type="project" value="InterPro"/>
</dbReference>
<evidence type="ECO:0000256" key="3">
    <source>
        <dbReference type="ARBA" id="ARBA00022490"/>
    </source>
</evidence>
<organism evidence="9 10">
    <name type="scientific">Rhizopus azygosporus</name>
    <name type="common">Rhizopus microsporus var. azygosporus</name>
    <dbReference type="NCBI Taxonomy" id="86630"/>
    <lineage>
        <taxon>Eukaryota</taxon>
        <taxon>Fungi</taxon>
        <taxon>Fungi incertae sedis</taxon>
        <taxon>Mucoromycota</taxon>
        <taxon>Mucoromycotina</taxon>
        <taxon>Mucoromycetes</taxon>
        <taxon>Mucorales</taxon>
        <taxon>Mucorineae</taxon>
        <taxon>Rhizopodaceae</taxon>
        <taxon>Rhizopus</taxon>
    </lineage>
</organism>